<feature type="domain" description="AMIN" evidence="9">
    <location>
        <begin position="35"/>
        <end position="126"/>
    </location>
</feature>
<feature type="compositionally biased region" description="Low complexity" evidence="5">
    <location>
        <begin position="141"/>
        <end position="160"/>
    </location>
</feature>
<feature type="compositionally biased region" description="Gly residues" evidence="5">
    <location>
        <begin position="261"/>
        <end position="271"/>
    </location>
</feature>
<organism evidence="10 11">
    <name type="scientific">Trichocoleus desertorum GB2-A4</name>
    <dbReference type="NCBI Taxonomy" id="2933944"/>
    <lineage>
        <taxon>Bacteria</taxon>
        <taxon>Bacillati</taxon>
        <taxon>Cyanobacteriota</taxon>
        <taxon>Cyanophyceae</taxon>
        <taxon>Leptolyngbyales</taxon>
        <taxon>Trichocoleusaceae</taxon>
        <taxon>Trichocoleus</taxon>
    </lineage>
</organism>
<comment type="similarity">
    <text evidence="4">Belongs to the bacterial secretin family.</text>
</comment>
<dbReference type="InterPro" id="IPR021731">
    <property type="entry name" value="AMIN_dom"/>
</dbReference>
<sequence>MKHHLGLSSLYIGGAVMVMAAQPVWAAPATQVTGVKVNPTSGGVEVVLETRNGARPQVFTVSRGNSWVADVINTQLRLPQSESFRQDNPAPGISSVVVLPLDTNSVRVIVAGQGAAPAGQVAQRDRGGLLFSLTRPAGSETAQAAPAPTAQPGTATQSAPAPVPPAPAADVLVPNPKITVDGVPVPPQSPNVAPPFLPRAVAPPVGDISISNIDASATEIDLGSAERVPRLVLRDAPVREVLSLLSRAAGLNLAFTGESAGTGTGTQGQGQQGTAAAGAGGPTISLDIENEPVQNVFNYVLRLSGLEANRSGNTIFVGPRLPNEARDVTIRTFRLNQVSAEQASGFLVSMGAESAVTVTQPVTTVNAIPVQGAEGAPPITQTSTTNQTVVNTLRIDPQDSSPLLRGLQVLVDTRLNTITLVGARRLVDVASSQLVQLDLRRRQVAVNVKIVDVNLAGTDSYNSSFSFGINDSFFTNDNGAASLNFGGVNPPTRAQATGSPLSPPVVANPLSGQPFLDPNSSVPIPGTDPGTIIIDQRTGSVRRVQGRGAAGFFRPIPPVSTDPLQPGFSEITPATDNVVTIAADGTASVTQGTLGTAVAALPSLFRFPRRFLSLLQAQVTSGNAKILTDPTLVVQEGQTATVNLTQQVVGNVTQTTTTGDNPLITTTADIQEAGLILGVNVERIDDNGFVSLSVSPRVSAIGGTARVGQQEIALLAERSLSSGTIRLRDGQTLILSGIIQDQERTTVSKLPILGDLPIIGALFRSTNRQNQRAEVIVLLTPQIMDDSDRSAYGYNYTPSPDVRQILERGNRRN</sequence>
<feature type="domain" description="Secretin/TonB short N-terminal" evidence="8">
    <location>
        <begin position="282"/>
        <end position="319"/>
    </location>
</feature>
<dbReference type="PANTHER" id="PTHR30332">
    <property type="entry name" value="PROBABLE GENERAL SECRETION PATHWAY PROTEIN D"/>
    <property type="match status" value="1"/>
</dbReference>
<evidence type="ECO:0000313" key="11">
    <source>
        <dbReference type="Proteomes" id="UP001464891"/>
    </source>
</evidence>
<evidence type="ECO:0000259" key="7">
    <source>
        <dbReference type="Pfam" id="PF00263"/>
    </source>
</evidence>
<feature type="signal peptide" evidence="6">
    <location>
        <begin position="1"/>
        <end position="26"/>
    </location>
</feature>
<feature type="region of interest" description="Disordered" evidence="5">
    <location>
        <begin position="138"/>
        <end position="170"/>
    </location>
</feature>
<protein>
    <submittedName>
        <fullName evidence="10">AMIN domain-containing protein</fullName>
    </submittedName>
</protein>
<proteinExistence type="inferred from homology"/>
<evidence type="ECO:0000259" key="9">
    <source>
        <dbReference type="Pfam" id="PF11741"/>
    </source>
</evidence>
<evidence type="ECO:0000313" key="10">
    <source>
        <dbReference type="EMBL" id="MEP0817998.1"/>
    </source>
</evidence>
<evidence type="ECO:0000256" key="4">
    <source>
        <dbReference type="RuleBase" id="RU004003"/>
    </source>
</evidence>
<keyword evidence="3" id="KW-0998">Cell outer membrane</keyword>
<gene>
    <name evidence="10" type="ORF">NC998_12930</name>
</gene>
<accession>A0ABV0J884</accession>
<evidence type="ECO:0000259" key="8">
    <source>
        <dbReference type="Pfam" id="PF07660"/>
    </source>
</evidence>
<evidence type="ECO:0000256" key="5">
    <source>
        <dbReference type="SAM" id="MobiDB-lite"/>
    </source>
</evidence>
<dbReference type="Pfam" id="PF11741">
    <property type="entry name" value="AMIN"/>
    <property type="match status" value="1"/>
</dbReference>
<keyword evidence="11" id="KW-1185">Reference proteome</keyword>
<comment type="caution">
    <text evidence="10">The sequence shown here is derived from an EMBL/GenBank/DDBJ whole genome shotgun (WGS) entry which is preliminary data.</text>
</comment>
<evidence type="ECO:0000256" key="1">
    <source>
        <dbReference type="ARBA" id="ARBA00022448"/>
    </source>
</evidence>
<feature type="region of interest" description="Disordered" evidence="5">
    <location>
        <begin position="261"/>
        <end position="280"/>
    </location>
</feature>
<dbReference type="InterPro" id="IPR050810">
    <property type="entry name" value="Bact_Secretion_Sys_Channel"/>
</dbReference>
<dbReference type="InterPro" id="IPR011662">
    <property type="entry name" value="Secretin/TonB_short_N"/>
</dbReference>
<dbReference type="Pfam" id="PF00263">
    <property type="entry name" value="Secretin"/>
    <property type="match status" value="1"/>
</dbReference>
<reference evidence="10 11" key="1">
    <citation type="submission" date="2022-04" db="EMBL/GenBank/DDBJ databases">
        <title>Positive selection, recombination, and allopatry shape intraspecific diversity of widespread and dominant cyanobacteria.</title>
        <authorList>
            <person name="Wei J."/>
            <person name="Shu W."/>
            <person name="Hu C."/>
        </authorList>
    </citation>
    <scope>NUCLEOTIDE SEQUENCE [LARGE SCALE GENOMIC DNA]</scope>
    <source>
        <strain evidence="10 11">GB2-A4</strain>
    </source>
</reference>
<dbReference type="EMBL" id="JAMPKM010000007">
    <property type="protein sequence ID" value="MEP0817998.1"/>
    <property type="molecule type" value="Genomic_DNA"/>
</dbReference>
<dbReference type="RefSeq" id="WP_370527445.1">
    <property type="nucleotide sequence ID" value="NZ_JAMPKM010000007.1"/>
</dbReference>
<feature type="domain" description="Type II/III secretion system secretin-like" evidence="7">
    <location>
        <begin position="619"/>
        <end position="784"/>
    </location>
</feature>
<dbReference type="Proteomes" id="UP001464891">
    <property type="component" value="Unassembled WGS sequence"/>
</dbReference>
<keyword evidence="6" id="KW-0732">Signal</keyword>
<dbReference type="InterPro" id="IPR004846">
    <property type="entry name" value="T2SS/T3SS_dom"/>
</dbReference>
<keyword evidence="2" id="KW-0472">Membrane</keyword>
<evidence type="ECO:0000256" key="3">
    <source>
        <dbReference type="ARBA" id="ARBA00023237"/>
    </source>
</evidence>
<evidence type="ECO:0000256" key="2">
    <source>
        <dbReference type="ARBA" id="ARBA00023136"/>
    </source>
</evidence>
<feature type="chain" id="PRO_5046867991" evidence="6">
    <location>
        <begin position="27"/>
        <end position="813"/>
    </location>
</feature>
<name>A0ABV0J884_9CYAN</name>
<keyword evidence="1" id="KW-0813">Transport</keyword>
<dbReference type="PANTHER" id="PTHR30332:SF17">
    <property type="entry name" value="TYPE IV PILIATION SYSTEM PROTEIN DR_0774-RELATED"/>
    <property type="match status" value="1"/>
</dbReference>
<dbReference type="Pfam" id="PF07660">
    <property type="entry name" value="STN"/>
    <property type="match status" value="1"/>
</dbReference>
<evidence type="ECO:0000256" key="6">
    <source>
        <dbReference type="SAM" id="SignalP"/>
    </source>
</evidence>